<dbReference type="AlphaFoldDB" id="A0AAD4GFE4"/>
<keyword evidence="5" id="KW-0175">Coiled coil</keyword>
<dbReference type="InterPro" id="IPR027267">
    <property type="entry name" value="AH/BAR_dom_sf"/>
</dbReference>
<dbReference type="SMART" id="SM00055">
    <property type="entry name" value="FCH"/>
    <property type="match status" value="1"/>
</dbReference>
<evidence type="ECO:0000256" key="3">
    <source>
        <dbReference type="ARBA" id="ARBA00022833"/>
    </source>
</evidence>
<sequence>MQRDELYGQTLPDQVDRIAGLFDAHLGLVNDIHDVYRDRAALEREYASKLQLLVKKATERKNKTATSLVAGENPTKPCSDSIIQQNTLVNAYAQIITSMSDVAQDHVQLADTITSQVTEPLKALERRNDGLKKKQSQFYQKLLSERERFYQERLKNRQKYDSDCAEVDVYRQKQAQQDRHADRAARQYEQHRDNMHTSKNVYLVSIAVANRVKDKFYADDLPNLEDSYQKLQTRLVENCTRVLLQAQTIQVSHQEVLKDRLASVTAALDGIQPQKDQNLFIDLNIRPFTLPTDWGFEPCTTHYDTDEICLESSPKVFLQNMLARSRRKLQELGPALSAKRGEVEKYSNLIASYSTGDALGNIDDAVNDHLDTQHQVTYFATSELVLRTEIDTITAALGGKLAQYFERSTLTGEPFLDDQGGSKPHDFKSSSFSIPTACGYCKTSIWGLSKLGKTCRSCGFSVHAKCELKVPAECTGVRGDHKVAESLSRTSSTISRKEGSIAYPRVAPSGIPSSHSSAVDDVEETPTPTSTSFMQADAPQGHPSARVSFDFSASSPFELSITEGTIVRVVEEDDGSGWVKVTDNHGGKGLVPASYLEIAVVKSPKLSGGSERPQAPGQIVRVIYDYEAQGPDELSIKEGEVLELSSGPYGGQNRADGWWEGYSNDGMKGIFPSNYVELA</sequence>
<reference evidence="10" key="2">
    <citation type="journal article" date="2020" name="Nat. Commun.">
        <title>Large-scale genome sequencing of mycorrhizal fungi provides insights into the early evolution of symbiotic traits.</title>
        <authorList>
            <person name="Miyauchi S."/>
            <person name="Kiss E."/>
            <person name="Kuo A."/>
            <person name="Drula E."/>
            <person name="Kohler A."/>
            <person name="Sanchez-Garcia M."/>
            <person name="Morin E."/>
            <person name="Andreopoulos B."/>
            <person name="Barry K.W."/>
            <person name="Bonito G."/>
            <person name="Buee M."/>
            <person name="Carver A."/>
            <person name="Chen C."/>
            <person name="Cichocki N."/>
            <person name="Clum A."/>
            <person name="Culley D."/>
            <person name="Crous P.W."/>
            <person name="Fauchery L."/>
            <person name="Girlanda M."/>
            <person name="Hayes R.D."/>
            <person name="Keri Z."/>
            <person name="LaButti K."/>
            <person name="Lipzen A."/>
            <person name="Lombard V."/>
            <person name="Magnuson J."/>
            <person name="Maillard F."/>
            <person name="Murat C."/>
            <person name="Nolan M."/>
            <person name="Ohm R.A."/>
            <person name="Pangilinan J."/>
            <person name="Pereira M.F."/>
            <person name="Perotto S."/>
            <person name="Peter M."/>
            <person name="Pfister S."/>
            <person name="Riley R."/>
            <person name="Sitrit Y."/>
            <person name="Stielow J.B."/>
            <person name="Szollosi G."/>
            <person name="Zifcakova L."/>
            <person name="Stursova M."/>
            <person name="Spatafora J.W."/>
            <person name="Tedersoo L."/>
            <person name="Vaario L.M."/>
            <person name="Yamada A."/>
            <person name="Yan M."/>
            <person name="Wang P."/>
            <person name="Xu J."/>
            <person name="Bruns T."/>
            <person name="Baldrian P."/>
            <person name="Vilgalys R."/>
            <person name="Dunand C."/>
            <person name="Henrissat B."/>
            <person name="Grigoriev I.V."/>
            <person name="Hibbett D."/>
            <person name="Nagy L.G."/>
            <person name="Martin F.M."/>
        </authorList>
    </citation>
    <scope>NUCLEOTIDE SEQUENCE</scope>
    <source>
        <strain evidence="10">BED1</strain>
    </source>
</reference>
<dbReference type="GO" id="GO:0046872">
    <property type="term" value="F:metal ion binding"/>
    <property type="evidence" value="ECO:0007669"/>
    <property type="project" value="UniProtKB-KW"/>
</dbReference>
<dbReference type="PANTHER" id="PTHR15735">
    <property type="entry name" value="FCH AND DOUBLE SH3 DOMAINS PROTEIN"/>
    <property type="match status" value="1"/>
</dbReference>
<dbReference type="SUPFAM" id="SSF103657">
    <property type="entry name" value="BAR/IMD domain-like"/>
    <property type="match status" value="1"/>
</dbReference>
<dbReference type="GO" id="GO:0030833">
    <property type="term" value="P:regulation of actin filament polymerization"/>
    <property type="evidence" value="ECO:0007669"/>
    <property type="project" value="TreeGrafter"/>
</dbReference>
<dbReference type="PROSITE" id="PS00479">
    <property type="entry name" value="ZF_DAG_PE_1"/>
    <property type="match status" value="1"/>
</dbReference>
<gene>
    <name evidence="10" type="ORF">L210DRAFT_3447746</name>
</gene>
<dbReference type="Pfam" id="PF00130">
    <property type="entry name" value="C1_1"/>
    <property type="match status" value="1"/>
</dbReference>
<dbReference type="CDD" id="cd20824">
    <property type="entry name" value="C1_SpBZZ1-like"/>
    <property type="match status" value="1"/>
</dbReference>
<dbReference type="SUPFAM" id="SSF57889">
    <property type="entry name" value="Cysteine-rich domain"/>
    <property type="match status" value="1"/>
</dbReference>
<dbReference type="InterPro" id="IPR035459">
    <property type="entry name" value="Bzz1_SH3_1"/>
</dbReference>
<evidence type="ECO:0000313" key="10">
    <source>
        <dbReference type="EMBL" id="KAF8440834.1"/>
    </source>
</evidence>
<dbReference type="PROSITE" id="PS50002">
    <property type="entry name" value="SH3"/>
    <property type="match status" value="2"/>
</dbReference>
<reference evidence="10" key="1">
    <citation type="submission" date="2019-10" db="EMBL/GenBank/DDBJ databases">
        <authorList>
            <consortium name="DOE Joint Genome Institute"/>
            <person name="Kuo A."/>
            <person name="Miyauchi S."/>
            <person name="Kiss E."/>
            <person name="Drula E."/>
            <person name="Kohler A."/>
            <person name="Sanchez-Garcia M."/>
            <person name="Andreopoulos B."/>
            <person name="Barry K.W."/>
            <person name="Bonito G."/>
            <person name="Buee M."/>
            <person name="Carver A."/>
            <person name="Chen C."/>
            <person name="Cichocki N."/>
            <person name="Clum A."/>
            <person name="Culley D."/>
            <person name="Crous P.W."/>
            <person name="Fauchery L."/>
            <person name="Girlanda M."/>
            <person name="Hayes R."/>
            <person name="Keri Z."/>
            <person name="LaButti K."/>
            <person name="Lipzen A."/>
            <person name="Lombard V."/>
            <person name="Magnuson J."/>
            <person name="Maillard F."/>
            <person name="Morin E."/>
            <person name="Murat C."/>
            <person name="Nolan M."/>
            <person name="Ohm R."/>
            <person name="Pangilinan J."/>
            <person name="Pereira M."/>
            <person name="Perotto S."/>
            <person name="Peter M."/>
            <person name="Riley R."/>
            <person name="Sitrit Y."/>
            <person name="Stielow B."/>
            <person name="Szollosi G."/>
            <person name="Zifcakova L."/>
            <person name="Stursova M."/>
            <person name="Spatafora J.W."/>
            <person name="Tedersoo L."/>
            <person name="Vaario L.-M."/>
            <person name="Yamada A."/>
            <person name="Yan M."/>
            <person name="Wang P."/>
            <person name="Xu J."/>
            <person name="Bruns T."/>
            <person name="Baldrian P."/>
            <person name="Vilgalys R."/>
            <person name="Henrissat B."/>
            <person name="Grigoriev I.V."/>
            <person name="Hibbett D."/>
            <person name="Nagy L.G."/>
            <person name="Martin F.M."/>
        </authorList>
    </citation>
    <scope>NUCLEOTIDE SEQUENCE</scope>
    <source>
        <strain evidence="10">BED1</strain>
    </source>
</reference>
<keyword evidence="2" id="KW-0479">Metal-binding</keyword>
<dbReference type="SUPFAM" id="SSF50044">
    <property type="entry name" value="SH3-domain"/>
    <property type="match status" value="2"/>
</dbReference>
<feature type="domain" description="SH3" evidence="7">
    <location>
        <begin position="540"/>
        <end position="601"/>
    </location>
</feature>
<name>A0AAD4GFE4_BOLED</name>
<dbReference type="PROSITE" id="PS50081">
    <property type="entry name" value="ZF_DAG_PE_2"/>
    <property type="match status" value="1"/>
</dbReference>
<evidence type="ECO:0000256" key="6">
    <source>
        <dbReference type="SAM" id="MobiDB-lite"/>
    </source>
</evidence>
<evidence type="ECO:0000259" key="7">
    <source>
        <dbReference type="PROSITE" id="PS50002"/>
    </source>
</evidence>
<dbReference type="Gene3D" id="3.30.60.20">
    <property type="match status" value="1"/>
</dbReference>
<dbReference type="InterPro" id="IPR002219">
    <property type="entry name" value="PKC_DAG/PE"/>
</dbReference>
<keyword evidence="11" id="KW-1185">Reference proteome</keyword>
<evidence type="ECO:0000259" key="8">
    <source>
        <dbReference type="PROSITE" id="PS50081"/>
    </source>
</evidence>
<evidence type="ECO:0000256" key="4">
    <source>
        <dbReference type="PROSITE-ProRule" id="PRU00192"/>
    </source>
</evidence>
<feature type="domain" description="SH3" evidence="7">
    <location>
        <begin position="615"/>
        <end position="679"/>
    </location>
</feature>
<dbReference type="PANTHER" id="PTHR15735:SF21">
    <property type="entry name" value="PROTEIN NERVOUS WRECK"/>
    <property type="match status" value="1"/>
</dbReference>
<dbReference type="GO" id="GO:0030864">
    <property type="term" value="C:cortical actin cytoskeleton"/>
    <property type="evidence" value="ECO:0007669"/>
    <property type="project" value="UniProtKB-ARBA"/>
</dbReference>
<dbReference type="InterPro" id="IPR031160">
    <property type="entry name" value="F_BAR_dom"/>
</dbReference>
<dbReference type="SMART" id="SM00326">
    <property type="entry name" value="SH3"/>
    <property type="match status" value="2"/>
</dbReference>
<dbReference type="InterPro" id="IPR020454">
    <property type="entry name" value="DAG/PE-bd"/>
</dbReference>
<feature type="domain" description="F-BAR" evidence="9">
    <location>
        <begin position="1"/>
        <end position="276"/>
    </location>
</feature>
<dbReference type="PRINTS" id="PR00452">
    <property type="entry name" value="SH3DOMAIN"/>
</dbReference>
<dbReference type="InterPro" id="IPR001452">
    <property type="entry name" value="SH3_domain"/>
</dbReference>
<dbReference type="PROSITE" id="PS51741">
    <property type="entry name" value="F_BAR"/>
    <property type="match status" value="1"/>
</dbReference>
<evidence type="ECO:0000313" key="11">
    <source>
        <dbReference type="Proteomes" id="UP001194468"/>
    </source>
</evidence>
<comment type="caution">
    <text evidence="10">The sequence shown here is derived from an EMBL/GenBank/DDBJ whole genome shotgun (WGS) entry which is preliminary data.</text>
</comment>
<organism evidence="10 11">
    <name type="scientific">Boletus edulis BED1</name>
    <dbReference type="NCBI Taxonomy" id="1328754"/>
    <lineage>
        <taxon>Eukaryota</taxon>
        <taxon>Fungi</taxon>
        <taxon>Dikarya</taxon>
        <taxon>Basidiomycota</taxon>
        <taxon>Agaricomycotina</taxon>
        <taxon>Agaricomycetes</taxon>
        <taxon>Agaricomycetidae</taxon>
        <taxon>Boletales</taxon>
        <taxon>Boletineae</taxon>
        <taxon>Boletaceae</taxon>
        <taxon>Boletoideae</taxon>
        <taxon>Boletus</taxon>
    </lineage>
</organism>
<dbReference type="EMBL" id="WHUW01000011">
    <property type="protein sequence ID" value="KAF8440834.1"/>
    <property type="molecule type" value="Genomic_DNA"/>
</dbReference>
<dbReference type="InterPro" id="IPR001060">
    <property type="entry name" value="FCH_dom"/>
</dbReference>
<feature type="region of interest" description="Disordered" evidence="6">
    <location>
        <begin position="504"/>
        <end position="539"/>
    </location>
</feature>
<keyword evidence="1 4" id="KW-0728">SH3 domain</keyword>
<dbReference type="Pfam" id="PF14604">
    <property type="entry name" value="SH3_9"/>
    <property type="match status" value="2"/>
</dbReference>
<dbReference type="Gene3D" id="2.30.30.40">
    <property type="entry name" value="SH3 Domains"/>
    <property type="match status" value="2"/>
</dbReference>
<feature type="region of interest" description="Disordered" evidence="6">
    <location>
        <begin position="172"/>
        <end position="192"/>
    </location>
</feature>
<feature type="domain" description="Phorbol-ester/DAG-type" evidence="8">
    <location>
        <begin position="424"/>
        <end position="474"/>
    </location>
</feature>
<dbReference type="PRINTS" id="PR00008">
    <property type="entry name" value="DAGPEDOMAIN"/>
</dbReference>
<evidence type="ECO:0000256" key="1">
    <source>
        <dbReference type="ARBA" id="ARBA00022443"/>
    </source>
</evidence>
<dbReference type="Gene3D" id="1.20.1270.60">
    <property type="entry name" value="Arfaptin homology (AH) domain/BAR domain"/>
    <property type="match status" value="1"/>
</dbReference>
<dbReference type="Proteomes" id="UP001194468">
    <property type="component" value="Unassembled WGS sequence"/>
</dbReference>
<keyword evidence="3" id="KW-0862">Zinc</keyword>
<evidence type="ECO:0000259" key="9">
    <source>
        <dbReference type="PROSITE" id="PS51741"/>
    </source>
</evidence>
<dbReference type="Pfam" id="PF00611">
    <property type="entry name" value="FCH"/>
    <property type="match status" value="1"/>
</dbReference>
<evidence type="ECO:0000256" key="2">
    <source>
        <dbReference type="ARBA" id="ARBA00022723"/>
    </source>
</evidence>
<evidence type="ECO:0000256" key="5">
    <source>
        <dbReference type="PROSITE-ProRule" id="PRU01077"/>
    </source>
</evidence>
<dbReference type="GO" id="GO:0030036">
    <property type="term" value="P:actin cytoskeleton organization"/>
    <property type="evidence" value="ECO:0007669"/>
    <property type="project" value="UniProtKB-ARBA"/>
</dbReference>
<dbReference type="InterPro" id="IPR046349">
    <property type="entry name" value="C1-like_sf"/>
</dbReference>
<dbReference type="InterPro" id="IPR036028">
    <property type="entry name" value="SH3-like_dom_sf"/>
</dbReference>
<protein>
    <submittedName>
        <fullName evidence="10">Uncharacterized protein</fullName>
    </submittedName>
</protein>
<dbReference type="SMART" id="SM00109">
    <property type="entry name" value="C1"/>
    <property type="match status" value="1"/>
</dbReference>
<dbReference type="CDD" id="cd11912">
    <property type="entry name" value="SH3_Bzz1_1"/>
    <property type="match status" value="1"/>
</dbReference>
<proteinExistence type="predicted"/>
<accession>A0AAD4GFE4</accession>